<dbReference type="RefSeq" id="WP_119438919.1">
    <property type="nucleotide sequence ID" value="NZ_QWGR01000009.1"/>
</dbReference>
<gene>
    <name evidence="2" type="ORF">D1614_15710</name>
</gene>
<organism evidence="2 3">
    <name type="scientific">Maribellus luteus</name>
    <dbReference type="NCBI Taxonomy" id="2305463"/>
    <lineage>
        <taxon>Bacteria</taxon>
        <taxon>Pseudomonadati</taxon>
        <taxon>Bacteroidota</taxon>
        <taxon>Bacteroidia</taxon>
        <taxon>Marinilabiliales</taxon>
        <taxon>Prolixibacteraceae</taxon>
        <taxon>Maribellus</taxon>
    </lineage>
</organism>
<evidence type="ECO:0008006" key="4">
    <source>
        <dbReference type="Google" id="ProtNLM"/>
    </source>
</evidence>
<keyword evidence="3" id="KW-1185">Reference proteome</keyword>
<sequence>MNNQNLFLLLLVLFFVSCSSGKKALQKGNYYQAVAQAVDRLKSDPDNGKATTVVKEGYPMAIEWSQEELDLALSSNAAFKWERAVNIMHQVNHLSDQLRSTPATRKLIADPKTYTSELNMAYEKAAEERYQAGIHFLEQNTREAARTAFNHFLKADQFIPGYKNVLQEMETAKDMATYKVVVEAATVQSRTYKLSSEFFYNQVFEYLNNKYTERSFVNFYSPQQAERFQIKHPDFIVQMEFFDFSVGNLVRGEKEEELVNKVKVATKDTTRVTYKTYKAKLKTFSDKVISGGRLNYRIIDFNSGNLLRDQLIPGSFTWENRYAIYVGDKQALTDQQFALTQNKAIPLPPHQDLFIEFTRPIYDRLSNELDQFFRKYR</sequence>
<feature type="signal peptide" evidence="1">
    <location>
        <begin position="1"/>
        <end position="24"/>
    </location>
</feature>
<protein>
    <recommendedName>
        <fullName evidence="4">Tetratricopeptide repeat protein</fullName>
    </recommendedName>
</protein>
<dbReference type="OrthoDB" id="1489643at2"/>
<dbReference type="AlphaFoldDB" id="A0A399SX51"/>
<comment type="caution">
    <text evidence="2">The sequence shown here is derived from an EMBL/GenBank/DDBJ whole genome shotgun (WGS) entry which is preliminary data.</text>
</comment>
<name>A0A399SX51_9BACT</name>
<reference evidence="2 3" key="1">
    <citation type="submission" date="2018-08" db="EMBL/GenBank/DDBJ databases">
        <title>Pallidiluteibacterium maritimus gen. nov., sp. nov., isolated from coastal sediment.</title>
        <authorList>
            <person name="Zhou L.Y."/>
        </authorList>
    </citation>
    <scope>NUCLEOTIDE SEQUENCE [LARGE SCALE GENOMIC DNA]</scope>
    <source>
        <strain evidence="2 3">XSD2</strain>
    </source>
</reference>
<evidence type="ECO:0000256" key="1">
    <source>
        <dbReference type="SAM" id="SignalP"/>
    </source>
</evidence>
<dbReference type="Proteomes" id="UP000265926">
    <property type="component" value="Unassembled WGS sequence"/>
</dbReference>
<proteinExistence type="predicted"/>
<feature type="chain" id="PRO_5017413217" description="Tetratricopeptide repeat protein" evidence="1">
    <location>
        <begin position="25"/>
        <end position="377"/>
    </location>
</feature>
<evidence type="ECO:0000313" key="3">
    <source>
        <dbReference type="Proteomes" id="UP000265926"/>
    </source>
</evidence>
<dbReference type="EMBL" id="QWGR01000009">
    <property type="protein sequence ID" value="RIJ47202.1"/>
    <property type="molecule type" value="Genomic_DNA"/>
</dbReference>
<evidence type="ECO:0000313" key="2">
    <source>
        <dbReference type="EMBL" id="RIJ47202.1"/>
    </source>
</evidence>
<accession>A0A399SX51</accession>
<keyword evidence="1" id="KW-0732">Signal</keyword>